<feature type="domain" description="Gfo/Idh/MocA-like oxidoreductase N-terminal" evidence="1">
    <location>
        <begin position="2"/>
        <end position="115"/>
    </location>
</feature>
<dbReference type="OrthoDB" id="9774191at2"/>
<evidence type="ECO:0000313" key="3">
    <source>
        <dbReference type="EMBL" id="OOF57284.1"/>
    </source>
</evidence>
<accession>A0A1V3JKS8</accession>
<dbReference type="Gene3D" id="3.40.50.720">
    <property type="entry name" value="NAD(P)-binding Rossmann-like Domain"/>
    <property type="match status" value="1"/>
</dbReference>
<dbReference type="PANTHER" id="PTHR43054">
    <property type="match status" value="1"/>
</dbReference>
<dbReference type="PANTHER" id="PTHR43054:SF1">
    <property type="entry name" value="SCYLLO-INOSITOL 2-DEHYDROGENASE (NADP(+)) IOLU"/>
    <property type="match status" value="1"/>
</dbReference>
<dbReference type="RefSeq" id="WP_077424837.1">
    <property type="nucleotide sequence ID" value="NZ_MLHQ01000025.1"/>
</dbReference>
<dbReference type="STRING" id="1907939.BKL49_09360"/>
<dbReference type="InterPro" id="IPR000683">
    <property type="entry name" value="Gfo/Idh/MocA-like_OxRdtase_N"/>
</dbReference>
<evidence type="ECO:0000313" key="4">
    <source>
        <dbReference type="Proteomes" id="UP000188602"/>
    </source>
</evidence>
<feature type="domain" description="GFO/IDH/MocA-like oxidoreductase" evidence="2">
    <location>
        <begin position="128"/>
        <end position="243"/>
    </location>
</feature>
<dbReference type="Proteomes" id="UP000188602">
    <property type="component" value="Unassembled WGS sequence"/>
</dbReference>
<reference evidence="3 4" key="1">
    <citation type="submission" date="2016-10" db="EMBL/GenBank/DDBJ databases">
        <title>Rodentibacter gen. nov. and new species.</title>
        <authorList>
            <person name="Christensen H."/>
        </authorList>
    </citation>
    <scope>NUCLEOTIDE SEQUENCE [LARGE SCALE GENOMIC DNA]</scope>
    <source>
        <strain evidence="3 4">Ac151</strain>
    </source>
</reference>
<dbReference type="InterPro" id="IPR036291">
    <property type="entry name" value="NAD(P)-bd_dom_sf"/>
</dbReference>
<gene>
    <name evidence="3" type="ORF">BKL49_09360</name>
</gene>
<dbReference type="AlphaFoldDB" id="A0A1V3JKS8"/>
<dbReference type="SUPFAM" id="SSF51735">
    <property type="entry name" value="NAD(P)-binding Rossmann-fold domains"/>
    <property type="match status" value="1"/>
</dbReference>
<sequence>MKLGIVGSGMIVKDLLQTISQISLEKLAIYGRNLNTVRQLAADHNISEMFTHYEEMLASDLDTLYIALPNHLHFSFTKQALLAGKNIILEKPITSNYAEFIELCEIARTQNKMLLEAVTVHYLPAYQKIKEKLTALGQIKIVNLNYSQYSSRYDRFKAGEVPPVFDPQKSGGALMDLNVYNLHFAVGLFGAPQHCLYLANIERNIDTSGVVLLDYPQFKVICIGAKDCAAPVTLSIQGDKGNIAVPMPANAMNCFTLTENNGHSETFQFEERHRMFYEFQRFVEIIDSGDHNTAQQMLAISGIVCQLTEQARKQQGILFAGEK</sequence>
<dbReference type="EMBL" id="MLHQ01000025">
    <property type="protein sequence ID" value="OOF57284.1"/>
    <property type="molecule type" value="Genomic_DNA"/>
</dbReference>
<name>A0A1V3JKS8_9PAST</name>
<organism evidence="3 4">
    <name type="scientific">Rodentibacter myodis</name>
    <dbReference type="NCBI Taxonomy" id="1907939"/>
    <lineage>
        <taxon>Bacteria</taxon>
        <taxon>Pseudomonadati</taxon>
        <taxon>Pseudomonadota</taxon>
        <taxon>Gammaproteobacteria</taxon>
        <taxon>Pasteurellales</taxon>
        <taxon>Pasteurellaceae</taxon>
        <taxon>Rodentibacter</taxon>
    </lineage>
</organism>
<evidence type="ECO:0000259" key="1">
    <source>
        <dbReference type="Pfam" id="PF01408"/>
    </source>
</evidence>
<dbReference type="Pfam" id="PF22725">
    <property type="entry name" value="GFO_IDH_MocA_C3"/>
    <property type="match status" value="1"/>
</dbReference>
<dbReference type="GO" id="GO:0000166">
    <property type="term" value="F:nucleotide binding"/>
    <property type="evidence" value="ECO:0007669"/>
    <property type="project" value="InterPro"/>
</dbReference>
<dbReference type="InterPro" id="IPR055170">
    <property type="entry name" value="GFO_IDH_MocA-like_dom"/>
</dbReference>
<evidence type="ECO:0000259" key="2">
    <source>
        <dbReference type="Pfam" id="PF22725"/>
    </source>
</evidence>
<dbReference type="SUPFAM" id="SSF55347">
    <property type="entry name" value="Glyceraldehyde-3-phosphate dehydrogenase-like, C-terminal domain"/>
    <property type="match status" value="1"/>
</dbReference>
<dbReference type="Pfam" id="PF01408">
    <property type="entry name" value="GFO_IDH_MocA"/>
    <property type="match status" value="1"/>
</dbReference>
<keyword evidence="4" id="KW-1185">Reference proteome</keyword>
<comment type="caution">
    <text evidence="3">The sequence shown here is derived from an EMBL/GenBank/DDBJ whole genome shotgun (WGS) entry which is preliminary data.</text>
</comment>
<dbReference type="Gene3D" id="3.30.360.10">
    <property type="entry name" value="Dihydrodipicolinate Reductase, domain 2"/>
    <property type="match status" value="1"/>
</dbReference>
<protein>
    <submittedName>
        <fullName evidence="3">NAD(P)-dependent oxidoreductase</fullName>
    </submittedName>
</protein>
<proteinExistence type="predicted"/>